<organism evidence="5 6">
    <name type="scientific">Prochlorococcus marinus str. MIT 9116</name>
    <dbReference type="NCBI Taxonomy" id="167544"/>
    <lineage>
        <taxon>Bacteria</taxon>
        <taxon>Bacillati</taxon>
        <taxon>Cyanobacteriota</taxon>
        <taxon>Cyanophyceae</taxon>
        <taxon>Synechococcales</taxon>
        <taxon>Prochlorococcaceae</taxon>
        <taxon>Prochlorococcus</taxon>
    </lineage>
</organism>
<evidence type="ECO:0000313" key="6">
    <source>
        <dbReference type="Proteomes" id="UP000030491"/>
    </source>
</evidence>
<dbReference type="Proteomes" id="UP000030491">
    <property type="component" value="Unassembled WGS sequence"/>
</dbReference>
<evidence type="ECO:0000256" key="3">
    <source>
        <dbReference type="ARBA" id="ARBA00022801"/>
    </source>
</evidence>
<keyword evidence="3 5" id="KW-0378">Hydrolase</keyword>
<dbReference type="GO" id="GO:0006508">
    <property type="term" value="P:proteolysis"/>
    <property type="evidence" value="ECO:0007669"/>
    <property type="project" value="UniProtKB-KW"/>
</dbReference>
<dbReference type="OrthoDB" id="9778515at2"/>
<sequence length="226" mass="25203">MVSKNIVAIGGGGFGRSLGSLEIEKYIISLISKKRPKICFIPTASGDSSLYKLNFYRAFSKLDCIVSHIDFFSRTENLADKVLTQDIIYVGGGNTKSMLAVWKEWNLQNILKIAYERGIIMSGVSAGAICWFDKGITDSFAKELSIINCLGIVDGIACPHFDEEKEREPYVNDVIKKGIIKSCICIEGNCALHIKNDFQYSSIDFGDGKKCFRIFKENSNLKKEII</sequence>
<keyword evidence="5" id="KW-0031">Aminopeptidase</keyword>
<dbReference type="GO" id="GO:0008236">
    <property type="term" value="F:serine-type peptidase activity"/>
    <property type="evidence" value="ECO:0007669"/>
    <property type="project" value="UniProtKB-KW"/>
</dbReference>
<dbReference type="PANTHER" id="PTHR20842:SF0">
    <property type="entry name" value="ALPHA-ASPARTYL DIPEPTIDASE"/>
    <property type="match status" value="1"/>
</dbReference>
<dbReference type="GO" id="GO:0016285">
    <property type="term" value="F:alanyl aminopeptidase activity"/>
    <property type="evidence" value="ECO:0007669"/>
    <property type="project" value="UniProtKB-EC"/>
</dbReference>
<evidence type="ECO:0000256" key="4">
    <source>
        <dbReference type="ARBA" id="ARBA00022825"/>
    </source>
</evidence>
<proteinExistence type="inferred from homology"/>
<dbReference type="EMBL" id="JNAJ01000017">
    <property type="protein sequence ID" value="KGF90516.1"/>
    <property type="molecule type" value="Genomic_DNA"/>
</dbReference>
<keyword evidence="2" id="KW-0645">Protease</keyword>
<gene>
    <name evidence="5" type="ORF">EU93_1690</name>
</gene>
<dbReference type="InterPro" id="IPR029062">
    <property type="entry name" value="Class_I_gatase-like"/>
</dbReference>
<dbReference type="Gene3D" id="3.40.50.880">
    <property type="match status" value="1"/>
</dbReference>
<comment type="caution">
    <text evidence="5">The sequence shown here is derived from an EMBL/GenBank/DDBJ whole genome shotgun (WGS) entry which is preliminary data.</text>
</comment>
<dbReference type="InterPro" id="IPR005320">
    <property type="entry name" value="Peptidase_S51"/>
</dbReference>
<dbReference type="AlphaFoldDB" id="A0A0A1ZPR0"/>
<comment type="similarity">
    <text evidence="1">Belongs to the peptidase S51 family.</text>
</comment>
<evidence type="ECO:0000256" key="1">
    <source>
        <dbReference type="ARBA" id="ARBA00006534"/>
    </source>
</evidence>
<protein>
    <submittedName>
        <fullName evidence="5">Peptidase E</fullName>
        <ecNumber evidence="5">3.4.11.2</ecNumber>
    </submittedName>
</protein>
<dbReference type="Pfam" id="PF03575">
    <property type="entry name" value="Peptidase_S51"/>
    <property type="match status" value="1"/>
</dbReference>
<reference evidence="6" key="1">
    <citation type="journal article" date="2014" name="Sci. Data">
        <title>Genomes of diverse isolates of the marine cyanobacterium Prochlorococcus.</title>
        <authorList>
            <person name="Biller S."/>
            <person name="Berube P."/>
            <person name="Thompson J."/>
            <person name="Kelly L."/>
            <person name="Roggensack S."/>
            <person name="Awad L."/>
            <person name="Roache-Johnson K."/>
            <person name="Ding H."/>
            <person name="Giovannoni S.J."/>
            <person name="Moore L.R."/>
            <person name="Chisholm S.W."/>
        </authorList>
    </citation>
    <scope>NUCLEOTIDE SEQUENCE [LARGE SCALE GENOMIC DNA]</scope>
</reference>
<dbReference type="RefSeq" id="WP_032514469.1">
    <property type="nucleotide sequence ID" value="NZ_JNAJ01000017.1"/>
</dbReference>
<evidence type="ECO:0000256" key="2">
    <source>
        <dbReference type="ARBA" id="ARBA00022670"/>
    </source>
</evidence>
<accession>A0A0A1ZPR0</accession>
<dbReference type="EC" id="3.4.11.2" evidence="5"/>
<evidence type="ECO:0000313" key="5">
    <source>
        <dbReference type="EMBL" id="KGF90516.1"/>
    </source>
</evidence>
<name>A0A0A1ZPR0_PROMR</name>
<dbReference type="PANTHER" id="PTHR20842">
    <property type="entry name" value="PROTEASE S51 ALPHA-ASPARTYL DIPEPTIDASE"/>
    <property type="match status" value="1"/>
</dbReference>
<dbReference type="CDD" id="cd03146">
    <property type="entry name" value="GAT1_Peptidase_E"/>
    <property type="match status" value="1"/>
</dbReference>
<dbReference type="SUPFAM" id="SSF52317">
    <property type="entry name" value="Class I glutamine amidotransferase-like"/>
    <property type="match status" value="1"/>
</dbReference>
<keyword evidence="4" id="KW-0720">Serine protease</keyword>